<name>A0A9N7ZDE5_PLEPL</name>
<evidence type="ECO:0000313" key="2">
    <source>
        <dbReference type="EMBL" id="CAB1459961.1"/>
    </source>
</evidence>
<dbReference type="Proteomes" id="UP001153269">
    <property type="component" value="Unassembled WGS sequence"/>
</dbReference>
<dbReference type="EMBL" id="CADEAL010004454">
    <property type="protein sequence ID" value="CAB1459961.1"/>
    <property type="molecule type" value="Genomic_DNA"/>
</dbReference>
<protein>
    <submittedName>
        <fullName evidence="2">Uncharacterized protein</fullName>
    </submittedName>
</protein>
<organism evidence="2 3">
    <name type="scientific">Pleuronectes platessa</name>
    <name type="common">European plaice</name>
    <dbReference type="NCBI Taxonomy" id="8262"/>
    <lineage>
        <taxon>Eukaryota</taxon>
        <taxon>Metazoa</taxon>
        <taxon>Chordata</taxon>
        <taxon>Craniata</taxon>
        <taxon>Vertebrata</taxon>
        <taxon>Euteleostomi</taxon>
        <taxon>Actinopterygii</taxon>
        <taxon>Neopterygii</taxon>
        <taxon>Teleostei</taxon>
        <taxon>Neoteleostei</taxon>
        <taxon>Acanthomorphata</taxon>
        <taxon>Carangaria</taxon>
        <taxon>Pleuronectiformes</taxon>
        <taxon>Pleuronectoidei</taxon>
        <taxon>Pleuronectidae</taxon>
        <taxon>Pleuronectes</taxon>
    </lineage>
</organism>
<keyword evidence="3" id="KW-1185">Reference proteome</keyword>
<accession>A0A9N7ZDE5</accession>
<gene>
    <name evidence="2" type="ORF">PLEPLA_LOCUS47798</name>
</gene>
<feature type="region of interest" description="Disordered" evidence="1">
    <location>
        <begin position="1"/>
        <end position="31"/>
    </location>
</feature>
<evidence type="ECO:0000256" key="1">
    <source>
        <dbReference type="SAM" id="MobiDB-lite"/>
    </source>
</evidence>
<proteinExistence type="predicted"/>
<reference evidence="2" key="1">
    <citation type="submission" date="2020-03" db="EMBL/GenBank/DDBJ databases">
        <authorList>
            <person name="Weist P."/>
        </authorList>
    </citation>
    <scope>NUCLEOTIDE SEQUENCE</scope>
</reference>
<feature type="region of interest" description="Disordered" evidence="1">
    <location>
        <begin position="77"/>
        <end position="126"/>
    </location>
</feature>
<feature type="compositionally biased region" description="Basic and acidic residues" evidence="1">
    <location>
        <begin position="84"/>
        <end position="94"/>
    </location>
</feature>
<dbReference type="AlphaFoldDB" id="A0A9N7ZDE5"/>
<sequence>MECGCDEKRFTGTSLNSASSPQQAANTTRQNMNNMIIKQKSSLKSKLFDHSPFDRQPSFDLTVFNVNRKLPDTIKSPCASHMHLKGDRKYRETHTALGSEDSEVRPPLSSVLRPAQPDLSPCSSAS</sequence>
<evidence type="ECO:0000313" key="3">
    <source>
        <dbReference type="Proteomes" id="UP001153269"/>
    </source>
</evidence>
<feature type="compositionally biased region" description="Polar residues" evidence="1">
    <location>
        <begin position="11"/>
        <end position="31"/>
    </location>
</feature>
<feature type="compositionally biased region" description="Basic and acidic residues" evidence="1">
    <location>
        <begin position="1"/>
        <end position="10"/>
    </location>
</feature>
<comment type="caution">
    <text evidence="2">The sequence shown here is derived from an EMBL/GenBank/DDBJ whole genome shotgun (WGS) entry which is preliminary data.</text>
</comment>